<keyword evidence="1" id="KW-0472">Membrane</keyword>
<keyword evidence="3" id="KW-1185">Reference proteome</keyword>
<proteinExistence type="predicted"/>
<dbReference type="EMBL" id="CP075371">
    <property type="protein sequence ID" value="QVT81787.1"/>
    <property type="molecule type" value="Genomic_DNA"/>
</dbReference>
<sequence>MAMRPGTRGPGRLYWASGVLGTLAVLALAYAVWAGYLALMASQGSVPPRSRIPVITSGAQIASDTKECASGGCWRQIVLTPAPGQSPHDLAVEMGVADAKRYPWLLLDPHSVEVGSQINGDELSIYVQY</sequence>
<keyword evidence="1" id="KW-0812">Transmembrane</keyword>
<name>A0ABX8ENR2_9ACTN</name>
<gene>
    <name evidence="2" type="ORF">ENKNEFLB_04204</name>
</gene>
<keyword evidence="1" id="KW-1133">Transmembrane helix</keyword>
<dbReference type="Proteomes" id="UP000679307">
    <property type="component" value="Chromosome"/>
</dbReference>
<reference evidence="2 3" key="1">
    <citation type="submission" date="2021-05" db="EMBL/GenBank/DDBJ databases">
        <title>Complete genome of Nocardioides aquaticus KCTC 9944T isolated from meromictic and hypersaline Ekho Lake, Antarctica.</title>
        <authorList>
            <person name="Hwang K."/>
            <person name="Kim K.M."/>
            <person name="Choe H."/>
        </authorList>
    </citation>
    <scope>NUCLEOTIDE SEQUENCE [LARGE SCALE GENOMIC DNA]</scope>
    <source>
        <strain evidence="2 3">KCTC 9944</strain>
    </source>
</reference>
<feature type="transmembrane region" description="Helical" evidence="1">
    <location>
        <begin position="13"/>
        <end position="39"/>
    </location>
</feature>
<accession>A0ABX8ENR2</accession>
<organism evidence="2 3">
    <name type="scientific">Nocardioides aquaticus</name>
    <dbReference type="NCBI Taxonomy" id="160826"/>
    <lineage>
        <taxon>Bacteria</taxon>
        <taxon>Bacillati</taxon>
        <taxon>Actinomycetota</taxon>
        <taxon>Actinomycetes</taxon>
        <taxon>Propionibacteriales</taxon>
        <taxon>Nocardioidaceae</taxon>
        <taxon>Nocardioides</taxon>
    </lineage>
</organism>
<evidence type="ECO:0000313" key="3">
    <source>
        <dbReference type="Proteomes" id="UP000679307"/>
    </source>
</evidence>
<protein>
    <submittedName>
        <fullName evidence="2">Uncharacterized protein</fullName>
    </submittedName>
</protein>
<evidence type="ECO:0000313" key="2">
    <source>
        <dbReference type="EMBL" id="QVT81787.1"/>
    </source>
</evidence>
<evidence type="ECO:0000256" key="1">
    <source>
        <dbReference type="SAM" id="Phobius"/>
    </source>
</evidence>